<feature type="compositionally biased region" description="Acidic residues" evidence="1">
    <location>
        <begin position="75"/>
        <end position="88"/>
    </location>
</feature>
<dbReference type="EMBL" id="BDIP01002360">
    <property type="protein sequence ID" value="GIQ86171.1"/>
    <property type="molecule type" value="Genomic_DNA"/>
</dbReference>
<gene>
    <name evidence="2" type="ORF">KIPB_007973</name>
</gene>
<dbReference type="AlphaFoldDB" id="A0A9K3GKY4"/>
<reference evidence="2 3" key="1">
    <citation type="journal article" date="2018" name="PLoS ONE">
        <title>The draft genome of Kipferlia bialata reveals reductive genome evolution in fornicate parasites.</title>
        <authorList>
            <person name="Tanifuji G."/>
            <person name="Takabayashi S."/>
            <person name="Kume K."/>
            <person name="Takagi M."/>
            <person name="Nakayama T."/>
            <person name="Kamikawa R."/>
            <person name="Inagaki Y."/>
            <person name="Hashimoto T."/>
        </authorList>
    </citation>
    <scope>NUCLEOTIDE SEQUENCE [LARGE SCALE GENOMIC DNA]</scope>
    <source>
        <strain evidence="2">NY0173</strain>
    </source>
</reference>
<feature type="compositionally biased region" description="Acidic residues" evidence="1">
    <location>
        <begin position="275"/>
        <end position="302"/>
    </location>
</feature>
<feature type="region of interest" description="Disordered" evidence="1">
    <location>
        <begin position="269"/>
        <end position="341"/>
    </location>
</feature>
<feature type="region of interest" description="Disordered" evidence="1">
    <location>
        <begin position="56"/>
        <end position="91"/>
    </location>
</feature>
<evidence type="ECO:0000313" key="2">
    <source>
        <dbReference type="EMBL" id="GIQ86171.1"/>
    </source>
</evidence>
<protein>
    <submittedName>
        <fullName evidence="2">Uncharacterized protein</fullName>
    </submittedName>
</protein>
<proteinExistence type="predicted"/>
<sequence>VQFTSSDAECVRAFFTFQISDPAAKVAKGLVSSLESILSQYNIDTSDYISGADDTVVASEDETEEEGERGREVVDELTEETEETEEFDVTPRTQRIQRGAVKATTPLATTPTPKKQFHFVPPFPAAGDVDYRYTCTFSVASPEDRPDPVTHQIPWQTLDEEVLVGITDDVDCEDPDRTVFLAFEGSTMGSFSTPIERNMGHQMRPQQRTMFFAMPTSTEVPCGYVPVRLVLRQEDDFHAFTREVNMSLIVSSRAAANAEKMTDVEMEWTMRGEEGEGSDWESPDWETEDSENLSEGSSDFEDGPGLAYGTPLKNARNRFLTADELRGTPSRQRNRGMVISA</sequence>
<evidence type="ECO:0000313" key="3">
    <source>
        <dbReference type="Proteomes" id="UP000265618"/>
    </source>
</evidence>
<evidence type="ECO:0000256" key="1">
    <source>
        <dbReference type="SAM" id="MobiDB-lite"/>
    </source>
</evidence>
<keyword evidence="3" id="KW-1185">Reference proteome</keyword>
<comment type="caution">
    <text evidence="2">The sequence shown here is derived from an EMBL/GenBank/DDBJ whole genome shotgun (WGS) entry which is preliminary data.</text>
</comment>
<organism evidence="2 3">
    <name type="scientific">Kipferlia bialata</name>
    <dbReference type="NCBI Taxonomy" id="797122"/>
    <lineage>
        <taxon>Eukaryota</taxon>
        <taxon>Metamonada</taxon>
        <taxon>Carpediemonas-like organisms</taxon>
        <taxon>Kipferlia</taxon>
    </lineage>
</organism>
<feature type="non-terminal residue" evidence="2">
    <location>
        <position position="341"/>
    </location>
</feature>
<accession>A0A9K3GKY4</accession>
<name>A0A9K3GKY4_9EUKA</name>
<dbReference type="Proteomes" id="UP000265618">
    <property type="component" value="Unassembled WGS sequence"/>
</dbReference>